<reference evidence="1" key="2">
    <citation type="submission" date="2021-03" db="UniProtKB">
        <authorList>
            <consortium name="EnsemblPlants"/>
        </authorList>
    </citation>
    <scope>IDENTIFICATION</scope>
</reference>
<dbReference type="EMBL" id="UZAU01000425">
    <property type="status" value="NOT_ANNOTATED_CDS"/>
    <property type="molecule type" value="Genomic_DNA"/>
</dbReference>
<reference evidence="1" key="1">
    <citation type="submission" date="2018-11" db="EMBL/GenBank/DDBJ databases">
        <authorList>
            <person name="Grassa J C."/>
        </authorList>
    </citation>
    <scope>NUCLEOTIDE SEQUENCE [LARGE SCALE GENOMIC DNA]</scope>
</reference>
<evidence type="ECO:0000313" key="2">
    <source>
        <dbReference type="Proteomes" id="UP000596661"/>
    </source>
</evidence>
<protein>
    <submittedName>
        <fullName evidence="1">Uncharacterized protein</fullName>
    </submittedName>
</protein>
<accession>A0A803PQH1</accession>
<evidence type="ECO:0000313" key="1">
    <source>
        <dbReference type="EnsemblPlants" id="cds.evm.model.05.457"/>
    </source>
</evidence>
<dbReference type="Gramene" id="evm.model.05.457">
    <property type="protein sequence ID" value="cds.evm.model.05.457"/>
    <property type="gene ID" value="evm.TU.05.457"/>
</dbReference>
<dbReference type="EnsemblPlants" id="evm.model.05.457">
    <property type="protein sequence ID" value="cds.evm.model.05.457"/>
    <property type="gene ID" value="evm.TU.05.457"/>
</dbReference>
<keyword evidence="2" id="KW-1185">Reference proteome</keyword>
<dbReference type="AlphaFoldDB" id="A0A803PQH1"/>
<sequence length="213" mass="24036">MGFKSFVHFNQALLAKQAWMNFSNPTSLLSRILKPRYLKNSSFLDANLGSDPSLTWRGIVWGKELLLKGLRWKVGNGINIKCATDPWLPGSTYFKPLVFRGRDRTMTDAQLILDNRQWNYELLQTLFLTSDVIKIQSLPLTLFEQQDKLIWNHESNGLYSVKSEYRAVQTASPAITSAINAASNFAFNRDAPLLKPPSGRLKLNTDAVVNATS</sequence>
<organism evidence="1 2">
    <name type="scientific">Cannabis sativa</name>
    <name type="common">Hemp</name>
    <name type="synonym">Marijuana</name>
    <dbReference type="NCBI Taxonomy" id="3483"/>
    <lineage>
        <taxon>Eukaryota</taxon>
        <taxon>Viridiplantae</taxon>
        <taxon>Streptophyta</taxon>
        <taxon>Embryophyta</taxon>
        <taxon>Tracheophyta</taxon>
        <taxon>Spermatophyta</taxon>
        <taxon>Magnoliopsida</taxon>
        <taxon>eudicotyledons</taxon>
        <taxon>Gunneridae</taxon>
        <taxon>Pentapetalae</taxon>
        <taxon>rosids</taxon>
        <taxon>fabids</taxon>
        <taxon>Rosales</taxon>
        <taxon>Cannabaceae</taxon>
        <taxon>Cannabis</taxon>
    </lineage>
</organism>
<proteinExistence type="predicted"/>
<name>A0A803PQH1_CANSA</name>
<dbReference type="OMA" id="IWHYNAK"/>
<dbReference type="Proteomes" id="UP000596661">
    <property type="component" value="Chromosome 5"/>
</dbReference>